<evidence type="ECO:0000313" key="2">
    <source>
        <dbReference type="EMBL" id="SNS86849.1"/>
    </source>
</evidence>
<dbReference type="Proteomes" id="UP000198407">
    <property type="component" value="Unassembled WGS sequence"/>
</dbReference>
<dbReference type="OrthoDB" id="9802640at2"/>
<dbReference type="Pfam" id="PF01844">
    <property type="entry name" value="HNH"/>
    <property type="match status" value="1"/>
</dbReference>
<dbReference type="CDD" id="cd00085">
    <property type="entry name" value="HNHc"/>
    <property type="match status" value="1"/>
</dbReference>
<dbReference type="STRING" id="1215104.GCA_000730585_02256"/>
<accession>A0A239I042</accession>
<protein>
    <submittedName>
        <fullName evidence="2">5-methylcytosine-specific restriction enzyme A</fullName>
    </submittedName>
</protein>
<proteinExistence type="predicted"/>
<name>A0A239I042_9PSED</name>
<feature type="domain" description="HNH" evidence="1">
    <location>
        <begin position="196"/>
        <end position="233"/>
    </location>
</feature>
<dbReference type="EMBL" id="FZOL01000017">
    <property type="protein sequence ID" value="SNS86849.1"/>
    <property type="molecule type" value="Genomic_DNA"/>
</dbReference>
<dbReference type="RefSeq" id="WP_042126111.1">
    <property type="nucleotide sequence ID" value="NZ_FZOL01000017.1"/>
</dbReference>
<keyword evidence="3" id="KW-1185">Reference proteome</keyword>
<organism evidence="2 3">
    <name type="scientific">Pseudomonas japonica</name>
    <dbReference type="NCBI Taxonomy" id="256466"/>
    <lineage>
        <taxon>Bacteria</taxon>
        <taxon>Pseudomonadati</taxon>
        <taxon>Pseudomonadota</taxon>
        <taxon>Gammaproteobacteria</taxon>
        <taxon>Pseudomonadales</taxon>
        <taxon>Pseudomonadaceae</taxon>
        <taxon>Pseudomonas</taxon>
    </lineage>
</organism>
<dbReference type="Gene3D" id="1.10.30.50">
    <property type="match status" value="1"/>
</dbReference>
<dbReference type="InterPro" id="IPR002711">
    <property type="entry name" value="HNH"/>
</dbReference>
<reference evidence="3" key="1">
    <citation type="submission" date="2017-06" db="EMBL/GenBank/DDBJ databases">
        <authorList>
            <person name="Varghese N."/>
            <person name="Submissions S."/>
        </authorList>
    </citation>
    <scope>NUCLEOTIDE SEQUENCE [LARGE SCALE GENOMIC DNA]</scope>
    <source>
        <strain evidence="3">DSM 22348</strain>
    </source>
</reference>
<dbReference type="AlphaFoldDB" id="A0A239I042"/>
<gene>
    <name evidence="2" type="ORF">SAMN05444352_11732</name>
</gene>
<dbReference type="GO" id="GO:0008270">
    <property type="term" value="F:zinc ion binding"/>
    <property type="evidence" value="ECO:0007669"/>
    <property type="project" value="InterPro"/>
</dbReference>
<dbReference type="GO" id="GO:0004519">
    <property type="term" value="F:endonuclease activity"/>
    <property type="evidence" value="ECO:0007669"/>
    <property type="project" value="InterPro"/>
</dbReference>
<sequence>MTTPNHSSRKAFIESLGATCKNWIWSWSFVNHQEQKIIFGEWDTHISGDRSLILSEDWEIENGRRNNGYAQSVEHLRLVAEEGYELYTFKIMHSDERRNADGVGPAKIKNFKRSITRKWLLKQNGEWFACDEPTMPALPEEVSQPELYLEGAVREVKVNAYERSAQARAACIDHYKAVCYACKFDFGLVYGEVAEGLIHVHHIVPLSTIGAEYKLDPIKDLIPLCPNCHAVVHRGSEVMSIEKLKACLAEAKRRSALAARPHDL</sequence>
<dbReference type="GO" id="GO:0003676">
    <property type="term" value="F:nucleic acid binding"/>
    <property type="evidence" value="ECO:0007669"/>
    <property type="project" value="InterPro"/>
</dbReference>
<dbReference type="InterPro" id="IPR003615">
    <property type="entry name" value="HNH_nuc"/>
</dbReference>
<evidence type="ECO:0000259" key="1">
    <source>
        <dbReference type="Pfam" id="PF01844"/>
    </source>
</evidence>
<evidence type="ECO:0000313" key="3">
    <source>
        <dbReference type="Proteomes" id="UP000198407"/>
    </source>
</evidence>